<dbReference type="SMR" id="B4MSD9"/>
<dbReference type="eggNOG" id="ENOG502S15H">
    <property type="taxonomic scope" value="Eukaryota"/>
</dbReference>
<dbReference type="HOGENOM" id="CLU_035279_0_0_1"/>
<feature type="region of interest" description="Disordered" evidence="1">
    <location>
        <begin position="629"/>
        <end position="648"/>
    </location>
</feature>
<sequence>MTLKEGGGSGAPLAGGLAPDLKPWQRIDWPGCVQARLYNDWGQYYARRLLYKKALECYGRARAVCQEEGARPTGISCVAPRPNMPLEMRHCYNPEEKTCRYRYVTLLKQAQCERSLAMPKQAWLTAVRAQEITHEQPEVYEDIILEQCDALYDDNRFEDNLCTLYSEANRFNSINNKQRLENRLTKTLTVFNHTVGDTLNWFFKRNFAMIQDIDRRRKTLAAFVPRPLWKDMKEQNKCDVQSVIDKPTVYLTPLEKARRRVCRNIFNYQYLGRSAKDVALLRELQDNSNFLNPHLRETTPFLRQFSAEQYKTVRKFLRMMHARNPLYNRNQLKGHGSQACERTLNRHLYRLEYQTRRDCFRILREVRQRRRERNIEQMTNYVEHIMSTYIDLKTHRILPWKFEFVNEIYNILALAHIDRCAVPTNVDFLNPKNRGLLYQLPAERIKDKTINFCGRNLYKDVQKDEARHNRINQKLDSLEDRLRHSRYSIERCYVLFEMARNHFIESRFDKCLTMARKAVYEARNCKSLIWRFNTIFLVCQVHATLNRFERLKESLTKASQLAEELKSPKLVAYLSICITVNDHDLGLRRMRYAEQNVRNKNHRNNEDSIHSLGSHSSHHKVLRITGNWSKSKDRDADSGSTSGILVSF</sequence>
<dbReference type="OMA" id="ESRFDKC"/>
<protein>
    <submittedName>
        <fullName evidence="2">Uncharacterized protein</fullName>
    </submittedName>
</protein>
<feature type="compositionally biased region" description="Polar residues" evidence="1">
    <location>
        <begin position="638"/>
        <end position="648"/>
    </location>
</feature>
<feature type="region of interest" description="Disordered" evidence="1">
    <location>
        <begin position="597"/>
        <end position="620"/>
    </location>
</feature>
<gene>
    <name evidence="2" type="primary">Dwil\GK19955</name>
    <name evidence="2" type="ORF">Dwil_GK19955</name>
</gene>
<dbReference type="SUPFAM" id="SSF48452">
    <property type="entry name" value="TPR-like"/>
    <property type="match status" value="1"/>
</dbReference>
<proteinExistence type="predicted"/>
<evidence type="ECO:0000313" key="3">
    <source>
        <dbReference type="Proteomes" id="UP000007798"/>
    </source>
</evidence>
<dbReference type="PANTHER" id="PTHR21391:SF0">
    <property type="entry name" value="AT04489P-RELATED"/>
    <property type="match status" value="1"/>
</dbReference>
<dbReference type="KEGG" id="dwi:6641175"/>
<evidence type="ECO:0000313" key="2">
    <source>
        <dbReference type="EMBL" id="EDW75028.1"/>
    </source>
</evidence>
<name>B4MSD9_DROWI</name>
<organism evidence="2 3">
    <name type="scientific">Drosophila willistoni</name>
    <name type="common">Fruit fly</name>
    <dbReference type="NCBI Taxonomy" id="7260"/>
    <lineage>
        <taxon>Eukaryota</taxon>
        <taxon>Metazoa</taxon>
        <taxon>Ecdysozoa</taxon>
        <taxon>Arthropoda</taxon>
        <taxon>Hexapoda</taxon>
        <taxon>Insecta</taxon>
        <taxon>Pterygota</taxon>
        <taxon>Neoptera</taxon>
        <taxon>Endopterygota</taxon>
        <taxon>Diptera</taxon>
        <taxon>Brachycera</taxon>
        <taxon>Muscomorpha</taxon>
        <taxon>Ephydroidea</taxon>
        <taxon>Drosophilidae</taxon>
        <taxon>Drosophila</taxon>
        <taxon>Sophophora</taxon>
    </lineage>
</organism>
<evidence type="ECO:0000256" key="1">
    <source>
        <dbReference type="SAM" id="MobiDB-lite"/>
    </source>
</evidence>
<dbReference type="PANTHER" id="PTHR21391">
    <property type="entry name" value="AT04489P-RELATED"/>
    <property type="match status" value="1"/>
</dbReference>
<dbReference type="EMBL" id="CH963851">
    <property type="protein sequence ID" value="EDW75028.1"/>
    <property type="molecule type" value="Genomic_DNA"/>
</dbReference>
<keyword evidence="3" id="KW-1185">Reference proteome</keyword>
<dbReference type="AlphaFoldDB" id="B4MSD9"/>
<dbReference type="PhylomeDB" id="B4MSD9"/>
<dbReference type="OrthoDB" id="7752111at2759"/>
<reference evidence="2 3" key="1">
    <citation type="journal article" date="2007" name="Nature">
        <title>Evolution of genes and genomes on the Drosophila phylogeny.</title>
        <authorList>
            <consortium name="Drosophila 12 Genomes Consortium"/>
            <person name="Clark A.G."/>
            <person name="Eisen M.B."/>
            <person name="Smith D.R."/>
            <person name="Bergman C.M."/>
            <person name="Oliver B."/>
            <person name="Markow T.A."/>
            <person name="Kaufman T.C."/>
            <person name="Kellis M."/>
            <person name="Gelbart W."/>
            <person name="Iyer V.N."/>
            <person name="Pollard D.A."/>
            <person name="Sackton T.B."/>
            <person name="Larracuente A.M."/>
            <person name="Singh N.D."/>
            <person name="Abad J.P."/>
            <person name="Abt D.N."/>
            <person name="Adryan B."/>
            <person name="Aguade M."/>
            <person name="Akashi H."/>
            <person name="Anderson W.W."/>
            <person name="Aquadro C.F."/>
            <person name="Ardell D.H."/>
            <person name="Arguello R."/>
            <person name="Artieri C.G."/>
            <person name="Barbash D.A."/>
            <person name="Barker D."/>
            <person name="Barsanti P."/>
            <person name="Batterham P."/>
            <person name="Batzoglou S."/>
            <person name="Begun D."/>
            <person name="Bhutkar A."/>
            <person name="Blanco E."/>
            <person name="Bosak S.A."/>
            <person name="Bradley R.K."/>
            <person name="Brand A.D."/>
            <person name="Brent M.R."/>
            <person name="Brooks A.N."/>
            <person name="Brown R.H."/>
            <person name="Butlin R.K."/>
            <person name="Caggese C."/>
            <person name="Calvi B.R."/>
            <person name="Bernardo de Carvalho A."/>
            <person name="Caspi A."/>
            <person name="Castrezana S."/>
            <person name="Celniker S.E."/>
            <person name="Chang J.L."/>
            <person name="Chapple C."/>
            <person name="Chatterji S."/>
            <person name="Chinwalla A."/>
            <person name="Civetta A."/>
            <person name="Clifton S.W."/>
            <person name="Comeron J.M."/>
            <person name="Costello J.C."/>
            <person name="Coyne J.A."/>
            <person name="Daub J."/>
            <person name="David R.G."/>
            <person name="Delcher A.L."/>
            <person name="Delehaunty K."/>
            <person name="Do C.B."/>
            <person name="Ebling H."/>
            <person name="Edwards K."/>
            <person name="Eickbush T."/>
            <person name="Evans J.D."/>
            <person name="Filipski A."/>
            <person name="Findeiss S."/>
            <person name="Freyhult E."/>
            <person name="Fulton L."/>
            <person name="Fulton R."/>
            <person name="Garcia A.C."/>
            <person name="Gardiner A."/>
            <person name="Garfield D.A."/>
            <person name="Garvin B.E."/>
            <person name="Gibson G."/>
            <person name="Gilbert D."/>
            <person name="Gnerre S."/>
            <person name="Godfrey J."/>
            <person name="Good R."/>
            <person name="Gotea V."/>
            <person name="Gravely B."/>
            <person name="Greenberg A.J."/>
            <person name="Griffiths-Jones S."/>
            <person name="Gross S."/>
            <person name="Guigo R."/>
            <person name="Gustafson E.A."/>
            <person name="Haerty W."/>
            <person name="Hahn M.W."/>
            <person name="Halligan D.L."/>
            <person name="Halpern A.L."/>
            <person name="Halter G.M."/>
            <person name="Han M.V."/>
            <person name="Heger A."/>
            <person name="Hillier L."/>
            <person name="Hinrichs A.S."/>
            <person name="Holmes I."/>
            <person name="Hoskins R.A."/>
            <person name="Hubisz M.J."/>
            <person name="Hultmark D."/>
            <person name="Huntley M.A."/>
            <person name="Jaffe D.B."/>
            <person name="Jagadeeshan S."/>
            <person name="Jeck W.R."/>
            <person name="Johnson J."/>
            <person name="Jones C.D."/>
            <person name="Jordan W.C."/>
            <person name="Karpen G.H."/>
            <person name="Kataoka E."/>
            <person name="Keightley P.D."/>
            <person name="Kheradpour P."/>
            <person name="Kirkness E.F."/>
            <person name="Koerich L.B."/>
            <person name="Kristiansen K."/>
            <person name="Kudrna D."/>
            <person name="Kulathinal R.J."/>
            <person name="Kumar S."/>
            <person name="Kwok R."/>
            <person name="Lander E."/>
            <person name="Langley C.H."/>
            <person name="Lapoint R."/>
            <person name="Lazzaro B.P."/>
            <person name="Lee S.J."/>
            <person name="Levesque L."/>
            <person name="Li R."/>
            <person name="Lin C.F."/>
            <person name="Lin M.F."/>
            <person name="Lindblad-Toh K."/>
            <person name="Llopart A."/>
            <person name="Long M."/>
            <person name="Low L."/>
            <person name="Lozovsky E."/>
            <person name="Lu J."/>
            <person name="Luo M."/>
            <person name="Machado C.A."/>
            <person name="Makalowski W."/>
            <person name="Marzo M."/>
            <person name="Matsuda M."/>
            <person name="Matzkin L."/>
            <person name="McAllister B."/>
            <person name="McBride C.S."/>
            <person name="McKernan B."/>
            <person name="McKernan K."/>
            <person name="Mendez-Lago M."/>
            <person name="Minx P."/>
            <person name="Mollenhauer M.U."/>
            <person name="Montooth K."/>
            <person name="Mount S.M."/>
            <person name="Mu X."/>
            <person name="Myers E."/>
            <person name="Negre B."/>
            <person name="Newfeld S."/>
            <person name="Nielsen R."/>
            <person name="Noor M.A."/>
            <person name="O'Grady P."/>
            <person name="Pachter L."/>
            <person name="Papaceit M."/>
            <person name="Parisi M.J."/>
            <person name="Parisi M."/>
            <person name="Parts L."/>
            <person name="Pedersen J.S."/>
            <person name="Pesole G."/>
            <person name="Phillippy A.M."/>
            <person name="Ponting C.P."/>
            <person name="Pop M."/>
            <person name="Porcelli D."/>
            <person name="Powell J.R."/>
            <person name="Prohaska S."/>
            <person name="Pruitt K."/>
            <person name="Puig M."/>
            <person name="Quesneville H."/>
            <person name="Ram K.R."/>
            <person name="Rand D."/>
            <person name="Rasmussen M.D."/>
            <person name="Reed L.K."/>
            <person name="Reenan R."/>
            <person name="Reily A."/>
            <person name="Remington K.A."/>
            <person name="Rieger T.T."/>
            <person name="Ritchie M.G."/>
            <person name="Robin C."/>
            <person name="Rogers Y.H."/>
            <person name="Rohde C."/>
            <person name="Rozas J."/>
            <person name="Rubenfield M.J."/>
            <person name="Ruiz A."/>
            <person name="Russo S."/>
            <person name="Salzberg S.L."/>
            <person name="Sanchez-Gracia A."/>
            <person name="Saranga D.J."/>
            <person name="Sato H."/>
            <person name="Schaeffer S.W."/>
            <person name="Schatz M.C."/>
            <person name="Schlenke T."/>
            <person name="Schwartz R."/>
            <person name="Segarra C."/>
            <person name="Singh R.S."/>
            <person name="Sirot L."/>
            <person name="Sirota M."/>
            <person name="Sisneros N.B."/>
            <person name="Smith C.D."/>
            <person name="Smith T.F."/>
            <person name="Spieth J."/>
            <person name="Stage D.E."/>
            <person name="Stark A."/>
            <person name="Stephan W."/>
            <person name="Strausberg R.L."/>
            <person name="Strempel S."/>
            <person name="Sturgill D."/>
            <person name="Sutton G."/>
            <person name="Sutton G.G."/>
            <person name="Tao W."/>
            <person name="Teichmann S."/>
            <person name="Tobari Y.N."/>
            <person name="Tomimura Y."/>
            <person name="Tsolas J.M."/>
            <person name="Valente V.L."/>
            <person name="Venter E."/>
            <person name="Venter J.C."/>
            <person name="Vicario S."/>
            <person name="Vieira F.G."/>
            <person name="Vilella A.J."/>
            <person name="Villasante A."/>
            <person name="Walenz B."/>
            <person name="Wang J."/>
            <person name="Wasserman M."/>
            <person name="Watts T."/>
            <person name="Wilson D."/>
            <person name="Wilson R.K."/>
            <person name="Wing R.A."/>
            <person name="Wolfner M.F."/>
            <person name="Wong A."/>
            <person name="Wong G.K."/>
            <person name="Wu C.I."/>
            <person name="Wu G."/>
            <person name="Yamamoto D."/>
            <person name="Yang H.P."/>
            <person name="Yang S.P."/>
            <person name="Yorke J.A."/>
            <person name="Yoshida K."/>
            <person name="Zdobnov E."/>
            <person name="Zhang P."/>
            <person name="Zhang Y."/>
            <person name="Zimin A.V."/>
            <person name="Baldwin J."/>
            <person name="Abdouelleil A."/>
            <person name="Abdulkadir J."/>
            <person name="Abebe A."/>
            <person name="Abera B."/>
            <person name="Abreu J."/>
            <person name="Acer S.C."/>
            <person name="Aftuck L."/>
            <person name="Alexander A."/>
            <person name="An P."/>
            <person name="Anderson E."/>
            <person name="Anderson S."/>
            <person name="Arachi H."/>
            <person name="Azer M."/>
            <person name="Bachantsang P."/>
            <person name="Barry A."/>
            <person name="Bayul T."/>
            <person name="Berlin A."/>
            <person name="Bessette D."/>
            <person name="Bloom T."/>
            <person name="Blye J."/>
            <person name="Boguslavskiy L."/>
            <person name="Bonnet C."/>
            <person name="Boukhgalter B."/>
            <person name="Bourzgui I."/>
            <person name="Brown A."/>
            <person name="Cahill P."/>
            <person name="Channer S."/>
            <person name="Cheshatsang Y."/>
            <person name="Chuda L."/>
            <person name="Citroen M."/>
            <person name="Collymore A."/>
            <person name="Cooke P."/>
            <person name="Costello M."/>
            <person name="D'Aco K."/>
            <person name="Daza R."/>
            <person name="De Haan G."/>
            <person name="DeGray S."/>
            <person name="DeMaso C."/>
            <person name="Dhargay N."/>
            <person name="Dooley K."/>
            <person name="Dooley E."/>
            <person name="Doricent M."/>
            <person name="Dorje P."/>
            <person name="Dorjee K."/>
            <person name="Dupes A."/>
            <person name="Elong R."/>
            <person name="Falk J."/>
            <person name="Farina A."/>
            <person name="Faro S."/>
            <person name="Ferguson D."/>
            <person name="Fisher S."/>
            <person name="Foley C.D."/>
            <person name="Franke A."/>
            <person name="Friedrich D."/>
            <person name="Gadbois L."/>
            <person name="Gearin G."/>
            <person name="Gearin C.R."/>
            <person name="Giannoukos G."/>
            <person name="Goode T."/>
            <person name="Graham J."/>
            <person name="Grandbois E."/>
            <person name="Grewal S."/>
            <person name="Gyaltsen K."/>
            <person name="Hafez N."/>
            <person name="Hagos B."/>
            <person name="Hall J."/>
            <person name="Henson C."/>
            <person name="Hollinger A."/>
            <person name="Honan T."/>
            <person name="Huard M.D."/>
            <person name="Hughes L."/>
            <person name="Hurhula B."/>
            <person name="Husby M.E."/>
            <person name="Kamat A."/>
            <person name="Kanga B."/>
            <person name="Kashin S."/>
            <person name="Khazanovich D."/>
            <person name="Kisner P."/>
            <person name="Lance K."/>
            <person name="Lara M."/>
            <person name="Lee W."/>
            <person name="Lennon N."/>
            <person name="Letendre F."/>
            <person name="LeVine R."/>
            <person name="Lipovsky A."/>
            <person name="Liu X."/>
            <person name="Liu J."/>
            <person name="Liu S."/>
            <person name="Lokyitsang T."/>
            <person name="Lokyitsang Y."/>
            <person name="Lubonja R."/>
            <person name="Lui A."/>
            <person name="MacDonald P."/>
            <person name="Magnisalis V."/>
            <person name="Maru K."/>
            <person name="Matthews C."/>
            <person name="McCusker W."/>
            <person name="McDonough S."/>
            <person name="Mehta T."/>
            <person name="Meldrim J."/>
            <person name="Meneus L."/>
            <person name="Mihai O."/>
            <person name="Mihalev A."/>
            <person name="Mihova T."/>
            <person name="Mittelman R."/>
            <person name="Mlenga V."/>
            <person name="Montmayeur A."/>
            <person name="Mulrain L."/>
            <person name="Navidi A."/>
            <person name="Naylor J."/>
            <person name="Negash T."/>
            <person name="Nguyen T."/>
            <person name="Nguyen N."/>
            <person name="Nicol R."/>
            <person name="Norbu C."/>
            <person name="Norbu N."/>
            <person name="Novod N."/>
            <person name="O'Neill B."/>
            <person name="Osman S."/>
            <person name="Markiewicz E."/>
            <person name="Oyono O.L."/>
            <person name="Patti C."/>
            <person name="Phunkhang P."/>
            <person name="Pierre F."/>
            <person name="Priest M."/>
            <person name="Raghuraman S."/>
            <person name="Rege F."/>
            <person name="Reyes R."/>
            <person name="Rise C."/>
            <person name="Rogov P."/>
            <person name="Ross K."/>
            <person name="Ryan E."/>
            <person name="Settipalli S."/>
            <person name="Shea T."/>
            <person name="Sherpa N."/>
            <person name="Shi L."/>
            <person name="Shih D."/>
            <person name="Sparrow T."/>
            <person name="Spaulding J."/>
            <person name="Stalker J."/>
            <person name="Stange-Thomann N."/>
            <person name="Stavropoulos S."/>
            <person name="Stone C."/>
            <person name="Strader C."/>
            <person name="Tesfaye S."/>
            <person name="Thomson T."/>
            <person name="Thoulutsang Y."/>
            <person name="Thoulutsang D."/>
            <person name="Topham K."/>
            <person name="Topping I."/>
            <person name="Tsamla T."/>
            <person name="Vassiliev H."/>
            <person name="Vo A."/>
            <person name="Wangchuk T."/>
            <person name="Wangdi T."/>
            <person name="Weiand M."/>
            <person name="Wilkinson J."/>
            <person name="Wilson A."/>
            <person name="Yadav S."/>
            <person name="Young G."/>
            <person name="Yu Q."/>
            <person name="Zembek L."/>
            <person name="Zhong D."/>
            <person name="Zimmer A."/>
            <person name="Zwirko Z."/>
            <person name="Jaffe D.B."/>
            <person name="Alvarez P."/>
            <person name="Brockman W."/>
            <person name="Butler J."/>
            <person name="Chin C."/>
            <person name="Gnerre S."/>
            <person name="Grabherr M."/>
            <person name="Kleber M."/>
            <person name="Mauceli E."/>
            <person name="MacCallum I."/>
        </authorList>
    </citation>
    <scope>NUCLEOTIDE SEQUENCE [LARGE SCALE GENOMIC DNA]</scope>
    <source>
        <strain evidence="3">Tucson 14030-0811.24</strain>
    </source>
</reference>
<dbReference type="Proteomes" id="UP000007798">
    <property type="component" value="Unassembled WGS sequence"/>
</dbReference>
<dbReference type="STRING" id="7260.B4MSD9"/>
<accession>B4MSD9</accession>
<dbReference type="InParanoid" id="B4MSD9"/>
<dbReference type="InterPro" id="IPR011990">
    <property type="entry name" value="TPR-like_helical_dom_sf"/>
</dbReference>